<keyword evidence="6" id="KW-1185">Reference proteome</keyword>
<feature type="domain" description="PAS" evidence="2">
    <location>
        <begin position="152"/>
        <end position="195"/>
    </location>
</feature>
<feature type="coiled-coil region" evidence="1">
    <location>
        <begin position="504"/>
        <end position="538"/>
    </location>
</feature>
<name>A0ABU6J9D0_9BURK</name>
<comment type="caution">
    <text evidence="5">The sequence shown here is derived from an EMBL/GenBank/DDBJ whole genome shotgun (WGS) entry which is preliminary data.</text>
</comment>
<dbReference type="InterPro" id="IPR035965">
    <property type="entry name" value="PAS-like_dom_sf"/>
</dbReference>
<dbReference type="PANTHER" id="PTHR44757:SF4">
    <property type="entry name" value="DIGUANYLATE CYCLASE DGCE-RELATED"/>
    <property type="match status" value="1"/>
</dbReference>
<dbReference type="PROSITE" id="PS50113">
    <property type="entry name" value="PAC"/>
    <property type="match status" value="4"/>
</dbReference>
<dbReference type="InterPro" id="IPR001610">
    <property type="entry name" value="PAC"/>
</dbReference>
<accession>A0ABU6J9D0</accession>
<dbReference type="Pfam" id="PF00990">
    <property type="entry name" value="GGDEF"/>
    <property type="match status" value="1"/>
</dbReference>
<dbReference type="SUPFAM" id="SSF55785">
    <property type="entry name" value="PYP-like sensor domain (PAS domain)"/>
    <property type="match status" value="5"/>
</dbReference>
<dbReference type="InterPro" id="IPR013656">
    <property type="entry name" value="PAS_4"/>
</dbReference>
<feature type="domain" description="PAC" evidence="3">
    <location>
        <begin position="606"/>
        <end position="657"/>
    </location>
</feature>
<dbReference type="Pfam" id="PF08447">
    <property type="entry name" value="PAS_3"/>
    <property type="match status" value="3"/>
</dbReference>
<dbReference type="EMBL" id="JAWIIV010000010">
    <property type="protein sequence ID" value="MEC4720249.1"/>
    <property type="molecule type" value="Genomic_DNA"/>
</dbReference>
<dbReference type="NCBIfam" id="TIGR00254">
    <property type="entry name" value="GGDEF"/>
    <property type="match status" value="1"/>
</dbReference>
<dbReference type="InterPro" id="IPR029787">
    <property type="entry name" value="Nucleotide_cyclase"/>
</dbReference>
<dbReference type="RefSeq" id="WP_326506960.1">
    <property type="nucleotide sequence ID" value="NZ_JAWIIV010000010.1"/>
</dbReference>
<protein>
    <submittedName>
        <fullName evidence="5">PAS domain S-box protein</fullName>
    </submittedName>
</protein>
<dbReference type="InterPro" id="IPR000014">
    <property type="entry name" value="PAS"/>
</dbReference>
<keyword evidence="1" id="KW-0175">Coiled coil</keyword>
<dbReference type="PANTHER" id="PTHR44757">
    <property type="entry name" value="DIGUANYLATE CYCLASE DGCP"/>
    <property type="match status" value="1"/>
</dbReference>
<evidence type="ECO:0000259" key="4">
    <source>
        <dbReference type="PROSITE" id="PS50887"/>
    </source>
</evidence>
<dbReference type="Gene3D" id="3.30.450.20">
    <property type="entry name" value="PAS domain"/>
    <property type="match status" value="5"/>
</dbReference>
<dbReference type="SMART" id="SM00086">
    <property type="entry name" value="PAC"/>
    <property type="match status" value="5"/>
</dbReference>
<feature type="domain" description="PAS" evidence="2">
    <location>
        <begin position="528"/>
        <end position="565"/>
    </location>
</feature>
<dbReference type="NCBIfam" id="TIGR00229">
    <property type="entry name" value="sensory_box"/>
    <property type="match status" value="5"/>
</dbReference>
<evidence type="ECO:0000259" key="3">
    <source>
        <dbReference type="PROSITE" id="PS50113"/>
    </source>
</evidence>
<dbReference type="Pfam" id="PF08448">
    <property type="entry name" value="PAS_4"/>
    <property type="match status" value="1"/>
</dbReference>
<dbReference type="Proteomes" id="UP001352263">
    <property type="component" value="Unassembled WGS sequence"/>
</dbReference>
<feature type="domain" description="GGDEF" evidence="4">
    <location>
        <begin position="689"/>
        <end position="822"/>
    </location>
</feature>
<evidence type="ECO:0000313" key="5">
    <source>
        <dbReference type="EMBL" id="MEC4720249.1"/>
    </source>
</evidence>
<dbReference type="SMART" id="SM00267">
    <property type="entry name" value="GGDEF"/>
    <property type="match status" value="1"/>
</dbReference>
<dbReference type="InterPro" id="IPR000160">
    <property type="entry name" value="GGDEF_dom"/>
</dbReference>
<dbReference type="PROSITE" id="PS50112">
    <property type="entry name" value="PAS"/>
    <property type="match status" value="4"/>
</dbReference>
<evidence type="ECO:0000259" key="2">
    <source>
        <dbReference type="PROSITE" id="PS50112"/>
    </source>
</evidence>
<dbReference type="InterPro" id="IPR000700">
    <property type="entry name" value="PAS-assoc_C"/>
</dbReference>
<dbReference type="InterPro" id="IPR043128">
    <property type="entry name" value="Rev_trsase/Diguanyl_cyclase"/>
</dbReference>
<dbReference type="InterPro" id="IPR013655">
    <property type="entry name" value="PAS_fold_3"/>
</dbReference>
<feature type="domain" description="PAC" evidence="3">
    <location>
        <begin position="79"/>
        <end position="131"/>
    </location>
</feature>
<organism evidence="5 6">
    <name type="scientific">Noviherbaspirillum album</name>
    <dbReference type="NCBI Taxonomy" id="3080276"/>
    <lineage>
        <taxon>Bacteria</taxon>
        <taxon>Pseudomonadati</taxon>
        <taxon>Pseudomonadota</taxon>
        <taxon>Betaproteobacteria</taxon>
        <taxon>Burkholderiales</taxon>
        <taxon>Oxalobacteraceae</taxon>
        <taxon>Noviherbaspirillum</taxon>
    </lineage>
</organism>
<dbReference type="InterPro" id="IPR052155">
    <property type="entry name" value="Biofilm_reg_signaling"/>
</dbReference>
<feature type="domain" description="PAC" evidence="3">
    <location>
        <begin position="448"/>
        <end position="499"/>
    </location>
</feature>
<sequence length="822" mass="93237">MITERDDLFLQAFRFTSMGMALVAPDGRWLDANEAFTSLVGYTRIELRELTFQDITHPDDLAADVHLANQMVKGLIPSYQMDKRYLHRSGHSVWVSLTASMVRDRDGDPDFVVVQADDISARKRAEADRDAYFDLSPDLLVIQGRSDCFERVNDRWTAVLGWTPQELTSRPFLDFVHPDDRARTMTEAQATYRGQPLRGFRNRYRHKDGDYLWLEWSSRVVGSGRLYCSARDVSAQQQVLERLRVQGDALRAASNGIVITDPNAPERPIIYCNPAFERITGYSQAEVLGRNCAFLHRNDKNQEPLRQLNEAMAMGRECQVVLRNYRKNGELFINELLMAPVRDKDGRLLNYVGILEDITERVRAQDELRHRELHLQQIMKRVPALIFQWHARPNGRQGFNYISERCQDVFGVPARALMADWSRVPIHPDDMTCFTDSIELAIADRSDWYFEGRLLRPDGELRWIKATSSPTETTADGITFTGIVLDVTAERHAQEHHRVHEHRIREVVETANEACSTRKELERKLEQERQLLNTILETIDVGVKVCDADGLIVLVNRAARELSGIADGRGMALAEWADASGMYGTSESGEKQEMGLSQALQGRPVRNLELEVKRTEDTRKVNVNAKPLRDRAGTLYGAVAVLTDVTELKAVEQQLTLLARYDTLTGLPNRRHFDEKLEEGLARSGRTGQMLALMYIDVDYFKEINDTRGHADGDAVLREMAMRFKRHVRATDTVARIGGDEFVIILEGLRSADEAALIAAKLVDAGRQPFMLREGSVGISISIGIGLASPNRHNDKDVLMLEADKALYQAKKAGRNCFRRMD</sequence>
<feature type="domain" description="PAS" evidence="2">
    <location>
        <begin position="5"/>
        <end position="75"/>
    </location>
</feature>
<dbReference type="SMART" id="SM00091">
    <property type="entry name" value="PAS"/>
    <property type="match status" value="5"/>
</dbReference>
<evidence type="ECO:0000256" key="1">
    <source>
        <dbReference type="SAM" id="Coils"/>
    </source>
</evidence>
<feature type="domain" description="PAC" evidence="3">
    <location>
        <begin position="316"/>
        <end position="370"/>
    </location>
</feature>
<dbReference type="SUPFAM" id="SSF55073">
    <property type="entry name" value="Nucleotide cyclase"/>
    <property type="match status" value="1"/>
</dbReference>
<dbReference type="CDD" id="cd00130">
    <property type="entry name" value="PAS"/>
    <property type="match status" value="5"/>
</dbReference>
<dbReference type="Gene3D" id="3.30.70.270">
    <property type="match status" value="1"/>
</dbReference>
<reference evidence="5 6" key="1">
    <citation type="submission" date="2023-10" db="EMBL/GenBank/DDBJ databases">
        <title>Noviherbaspirillum sp. CPCC 100848 genome assembly.</title>
        <authorList>
            <person name="Li X.Y."/>
            <person name="Fang X.M."/>
        </authorList>
    </citation>
    <scope>NUCLEOTIDE SEQUENCE [LARGE SCALE GENOMIC DNA]</scope>
    <source>
        <strain evidence="5 6">CPCC 100848</strain>
    </source>
</reference>
<dbReference type="CDD" id="cd01949">
    <property type="entry name" value="GGDEF"/>
    <property type="match status" value="1"/>
</dbReference>
<evidence type="ECO:0000313" key="6">
    <source>
        <dbReference type="Proteomes" id="UP001352263"/>
    </source>
</evidence>
<proteinExistence type="predicted"/>
<gene>
    <name evidence="5" type="ORF">RY831_13885</name>
</gene>
<feature type="domain" description="PAS" evidence="2">
    <location>
        <begin position="249"/>
        <end position="315"/>
    </location>
</feature>
<dbReference type="Pfam" id="PF13426">
    <property type="entry name" value="PAS_9"/>
    <property type="match status" value="1"/>
</dbReference>
<dbReference type="PROSITE" id="PS50887">
    <property type="entry name" value="GGDEF"/>
    <property type="match status" value="1"/>
</dbReference>